<dbReference type="GeneID" id="59329493"/>
<feature type="region of interest" description="Disordered" evidence="1">
    <location>
        <begin position="179"/>
        <end position="200"/>
    </location>
</feature>
<name>A0A8H6FCN9_9LECA</name>
<evidence type="ECO:0008006" key="4">
    <source>
        <dbReference type="Google" id="ProtNLM"/>
    </source>
</evidence>
<keyword evidence="3" id="KW-1185">Reference proteome</keyword>
<evidence type="ECO:0000313" key="2">
    <source>
        <dbReference type="EMBL" id="KAF6223023.1"/>
    </source>
</evidence>
<comment type="caution">
    <text evidence="2">The sequence shown here is derived from an EMBL/GenBank/DDBJ whole genome shotgun (WGS) entry which is preliminary data.</text>
</comment>
<feature type="compositionally biased region" description="Basic and acidic residues" evidence="1">
    <location>
        <begin position="179"/>
        <end position="188"/>
    </location>
</feature>
<sequence length="828" mass="87149">MKNKLFSNGLTVVSLITAGLALTTNAKLRAHGHQHGDVFGRIMHKSTASSGSSLGITTPGVADNSVAVLPTATGVAHCVGGDCGPINATHHSNHFTYPTPVPQLQLQALEVQDGKLASLPTRRRNRYHTSQTFGKHEAAPTTELGPSSTGNILVKTNDAEPAGITLWKAGLEVQGDLKNASDKEDEGHSLSAFDASRPHPDHEVIAPRQEDGYQSFVLGGFSNPTPTASSVAPSATGISVCPADNGTTYTSDAGIVYQIICNTDFPDDDYPFQLVDSFDGCVQKCDAYNYNAHHVQCVAALFIASRDEGANDCYLKSSIDNPTPSTLRIQGAVRIGYASSSAITSATSTDTPSSSSAAATTSASSISSPGVTYASGDSIMPPKVAGSHLQGPSQNVPSSQYLDIEAPAGIALAKTLLTIGVNSDLSTGYPMSPETGVLEVNLSTQSHLSPLTDTPHLSRDGGKGGMLNGEHLFVFCDTGSYSPPTSTIDGNFLGFVSSSVAIDVGMNGLSGKALELQDGIGEWSDNVGRMRGFAPLTTGELAYNEALQGNGQRYAIWPESSIIPLDATTAIIYAPIVYDNVNMATKAAVFTYTGSTLLTITAGGKGGPIAERTVNKIFDQDEVEWGCAGGLRSWGASGVGGDDGNVYLFGNVAGGLLVARTSAATVGDRDSFEYWDGSSWSGDMPSSSSTAYFIEGAFMDIDVFYSPRHLTFIIVYMTAYADSTFYYRYLLADQGILPPFAPGGDSSSDYAENILKYNWSEQELLFKANPGLSGKYIYSGGTHLGYYGSNDIINGGTKMLLSWTSPTGLDPSTLTGEYQIVTAEVDFV</sequence>
<evidence type="ECO:0000256" key="1">
    <source>
        <dbReference type="SAM" id="MobiDB-lite"/>
    </source>
</evidence>
<feature type="region of interest" description="Disordered" evidence="1">
    <location>
        <begin position="346"/>
        <end position="372"/>
    </location>
</feature>
<feature type="compositionally biased region" description="Low complexity" evidence="1">
    <location>
        <begin position="346"/>
        <end position="369"/>
    </location>
</feature>
<proteinExistence type="predicted"/>
<dbReference type="RefSeq" id="XP_037152369.1">
    <property type="nucleotide sequence ID" value="XM_037292007.1"/>
</dbReference>
<gene>
    <name evidence="2" type="ORF">HO133_001075</name>
</gene>
<reference evidence="2 3" key="1">
    <citation type="journal article" date="2020" name="Genomics">
        <title>Complete, high-quality genomes from long-read metagenomic sequencing of two wolf lichen thalli reveals enigmatic genome architecture.</title>
        <authorList>
            <person name="McKenzie S.K."/>
            <person name="Walston R.F."/>
            <person name="Allen J.L."/>
        </authorList>
    </citation>
    <scope>NUCLEOTIDE SEQUENCE [LARGE SCALE GENOMIC DNA]</scope>
    <source>
        <strain evidence="2">WasteWater1</strain>
    </source>
</reference>
<accession>A0A8H6FCN9</accession>
<protein>
    <recommendedName>
        <fullName evidence="4">Apple domain-containing protein</fullName>
    </recommendedName>
</protein>
<evidence type="ECO:0000313" key="3">
    <source>
        <dbReference type="Proteomes" id="UP000593566"/>
    </source>
</evidence>
<dbReference type="AlphaFoldDB" id="A0A8H6FCN9"/>
<dbReference type="EMBL" id="JACCJB010000011">
    <property type="protein sequence ID" value="KAF6223023.1"/>
    <property type="molecule type" value="Genomic_DNA"/>
</dbReference>
<organism evidence="2 3">
    <name type="scientific">Letharia lupina</name>
    <dbReference type="NCBI Taxonomy" id="560253"/>
    <lineage>
        <taxon>Eukaryota</taxon>
        <taxon>Fungi</taxon>
        <taxon>Dikarya</taxon>
        <taxon>Ascomycota</taxon>
        <taxon>Pezizomycotina</taxon>
        <taxon>Lecanoromycetes</taxon>
        <taxon>OSLEUM clade</taxon>
        <taxon>Lecanoromycetidae</taxon>
        <taxon>Lecanorales</taxon>
        <taxon>Lecanorineae</taxon>
        <taxon>Parmeliaceae</taxon>
        <taxon>Letharia</taxon>
    </lineage>
</organism>
<dbReference type="Proteomes" id="UP000593566">
    <property type="component" value="Unassembled WGS sequence"/>
</dbReference>